<gene>
    <name evidence="1" type="ORF">OsJ_35394</name>
</gene>
<reference evidence="1" key="2">
    <citation type="submission" date="2008-12" db="EMBL/GenBank/DDBJ databases">
        <title>Improved gene annotation of the rice (Oryza sativa) genomes.</title>
        <authorList>
            <person name="Wang J."/>
            <person name="Li R."/>
            <person name="Fan W."/>
            <person name="Huang Q."/>
            <person name="Zhang J."/>
            <person name="Zhou Y."/>
            <person name="Hu Y."/>
            <person name="Zi S."/>
            <person name="Li J."/>
            <person name="Ni P."/>
            <person name="Zheng H."/>
            <person name="Zhang Y."/>
            <person name="Zhao M."/>
            <person name="Hao Q."/>
            <person name="McDermott J."/>
            <person name="Samudrala R."/>
            <person name="Kristiansen K."/>
            <person name="Wong G.K.-S."/>
        </authorList>
    </citation>
    <scope>NUCLEOTIDE SEQUENCE</scope>
</reference>
<evidence type="ECO:0000313" key="1">
    <source>
        <dbReference type="EMBL" id="EEE52853.1"/>
    </source>
</evidence>
<accession>B9GC46</accession>
<dbReference type="Proteomes" id="UP000007752">
    <property type="component" value="Chromosome 12"/>
</dbReference>
<name>B9GC46_ORYSJ</name>
<sequence length="200" mass="21912">MAGSVSDLPDSVASPPSLPLLLRCRWPEVVGQQIRQPSADPLVAGDGDDGSSCAIVFFFPANENGAMRMEKGLESRANKDEADFSHPVNEPNLPLADFIGVAELLLRGLVGAMDEKEPDLSKKLVDDGERRCHGRLILSTTPRPHTAMARHHHLALSLPMQNHCPSLPLALSTWVAIVPHSHGPPCMRVEGRRRRREMEN</sequence>
<organism evidence="1">
    <name type="scientific">Oryza sativa subsp. japonica</name>
    <name type="common">Rice</name>
    <dbReference type="NCBI Taxonomy" id="39947"/>
    <lineage>
        <taxon>Eukaryota</taxon>
        <taxon>Viridiplantae</taxon>
        <taxon>Streptophyta</taxon>
        <taxon>Embryophyta</taxon>
        <taxon>Tracheophyta</taxon>
        <taxon>Spermatophyta</taxon>
        <taxon>Magnoliopsida</taxon>
        <taxon>Liliopsida</taxon>
        <taxon>Poales</taxon>
        <taxon>Poaceae</taxon>
        <taxon>BOP clade</taxon>
        <taxon>Oryzoideae</taxon>
        <taxon>Oryzeae</taxon>
        <taxon>Oryzinae</taxon>
        <taxon>Oryza</taxon>
        <taxon>Oryza sativa</taxon>
    </lineage>
</organism>
<proteinExistence type="predicted"/>
<dbReference type="EMBL" id="CM000149">
    <property type="protein sequence ID" value="EEE52853.1"/>
    <property type="molecule type" value="Genomic_DNA"/>
</dbReference>
<reference evidence="1" key="1">
    <citation type="journal article" date="2005" name="PLoS Biol.">
        <title>The genomes of Oryza sativa: a history of duplications.</title>
        <authorList>
            <person name="Yu J."/>
            <person name="Wang J."/>
            <person name="Lin W."/>
            <person name="Li S."/>
            <person name="Li H."/>
            <person name="Zhou J."/>
            <person name="Ni P."/>
            <person name="Dong W."/>
            <person name="Hu S."/>
            <person name="Zeng C."/>
            <person name="Zhang J."/>
            <person name="Zhang Y."/>
            <person name="Li R."/>
            <person name="Xu Z."/>
            <person name="Li S."/>
            <person name="Li X."/>
            <person name="Zheng H."/>
            <person name="Cong L."/>
            <person name="Lin L."/>
            <person name="Yin J."/>
            <person name="Geng J."/>
            <person name="Li G."/>
            <person name="Shi J."/>
            <person name="Liu J."/>
            <person name="Lv H."/>
            <person name="Li J."/>
            <person name="Wang J."/>
            <person name="Deng Y."/>
            <person name="Ran L."/>
            <person name="Shi X."/>
            <person name="Wang X."/>
            <person name="Wu Q."/>
            <person name="Li C."/>
            <person name="Ren X."/>
            <person name="Wang J."/>
            <person name="Wang X."/>
            <person name="Li D."/>
            <person name="Liu D."/>
            <person name="Zhang X."/>
            <person name="Ji Z."/>
            <person name="Zhao W."/>
            <person name="Sun Y."/>
            <person name="Zhang Z."/>
            <person name="Bao J."/>
            <person name="Han Y."/>
            <person name="Dong L."/>
            <person name="Ji J."/>
            <person name="Chen P."/>
            <person name="Wu S."/>
            <person name="Liu J."/>
            <person name="Xiao Y."/>
            <person name="Bu D."/>
            <person name="Tan J."/>
            <person name="Yang L."/>
            <person name="Ye C."/>
            <person name="Zhang J."/>
            <person name="Xu J."/>
            <person name="Zhou Y."/>
            <person name="Yu Y."/>
            <person name="Zhang B."/>
            <person name="Zhuang S."/>
            <person name="Wei H."/>
            <person name="Liu B."/>
            <person name="Lei M."/>
            <person name="Yu H."/>
            <person name="Li Y."/>
            <person name="Xu H."/>
            <person name="Wei S."/>
            <person name="He X."/>
            <person name="Fang L."/>
            <person name="Zhang Z."/>
            <person name="Zhang Y."/>
            <person name="Huang X."/>
            <person name="Su Z."/>
            <person name="Tong W."/>
            <person name="Li J."/>
            <person name="Tong Z."/>
            <person name="Li S."/>
            <person name="Ye J."/>
            <person name="Wang L."/>
            <person name="Fang L."/>
            <person name="Lei T."/>
            <person name="Chen C."/>
            <person name="Chen H."/>
            <person name="Xu Z."/>
            <person name="Li H."/>
            <person name="Huang H."/>
            <person name="Zhang F."/>
            <person name="Xu H."/>
            <person name="Li N."/>
            <person name="Zhao C."/>
            <person name="Li S."/>
            <person name="Dong L."/>
            <person name="Huang Y."/>
            <person name="Li L."/>
            <person name="Xi Y."/>
            <person name="Qi Q."/>
            <person name="Li W."/>
            <person name="Zhang B."/>
            <person name="Hu W."/>
            <person name="Zhang Y."/>
            <person name="Tian X."/>
            <person name="Jiao Y."/>
            <person name="Liang X."/>
            <person name="Jin J."/>
            <person name="Gao L."/>
            <person name="Zheng W."/>
            <person name="Hao B."/>
            <person name="Liu S."/>
            <person name="Wang W."/>
            <person name="Yuan L."/>
            <person name="Cao M."/>
            <person name="McDermott J."/>
            <person name="Samudrala R."/>
            <person name="Wang J."/>
            <person name="Wong G.K."/>
            <person name="Yang H."/>
        </authorList>
    </citation>
    <scope>NUCLEOTIDE SEQUENCE [LARGE SCALE GENOMIC DNA]</scope>
</reference>
<protein>
    <submittedName>
        <fullName evidence="1">Uncharacterized protein</fullName>
    </submittedName>
</protein>
<dbReference type="AlphaFoldDB" id="B9GC46"/>